<dbReference type="Gene3D" id="3.40.50.720">
    <property type="entry name" value="NAD(P)-binding Rossmann-like Domain"/>
    <property type="match status" value="1"/>
</dbReference>
<dbReference type="InParanoid" id="Q0EVV2"/>
<dbReference type="PRINTS" id="PR00081">
    <property type="entry name" value="GDHRDH"/>
</dbReference>
<dbReference type="SUPFAM" id="SSF51735">
    <property type="entry name" value="NAD(P)-binding Rossmann-fold domains"/>
    <property type="match status" value="1"/>
</dbReference>
<gene>
    <name evidence="2" type="ORF">SPV1_12260</name>
</gene>
<sequence length="225" mass="23878">MELDMHILITGAARGIGLGFVRHYLQQGHDVWACHREDCGGLSDITSDKLHLLRWDVGSDQPPTGKLPERIDLLINNAGIYGPGKNGQSLSNITSADMLAVFNIDCAGPLRVVQRLQSRLAHGGVIANISSKMGSSADNSSGGTYAYRAAKAGLIIVSKSMAVDLAPQGVHVITLHPGWVRTDMVQQTGLIDVSTSVAGMAAVIASARDYDPGQFIAFDGKVVPY</sequence>
<evidence type="ECO:0000256" key="1">
    <source>
        <dbReference type="RuleBase" id="RU000363"/>
    </source>
</evidence>
<dbReference type="PANTHER" id="PTHR45458">
    <property type="entry name" value="SHORT-CHAIN DEHYDROGENASE/REDUCTASE SDR"/>
    <property type="match status" value="1"/>
</dbReference>
<accession>Q0EVV2</accession>
<dbReference type="EMBL" id="AATS01000025">
    <property type="protein sequence ID" value="EAU53404.1"/>
    <property type="molecule type" value="Genomic_DNA"/>
</dbReference>
<dbReference type="InterPro" id="IPR036291">
    <property type="entry name" value="NAD(P)-bd_dom_sf"/>
</dbReference>
<dbReference type="eggNOG" id="COG1028">
    <property type="taxonomic scope" value="Bacteria"/>
</dbReference>
<keyword evidence="3" id="KW-1185">Reference proteome</keyword>
<dbReference type="PANTHER" id="PTHR45458:SF1">
    <property type="entry name" value="SHORT CHAIN DEHYDROGENASE"/>
    <property type="match status" value="1"/>
</dbReference>
<dbReference type="HOGENOM" id="CLU_010194_9_1_0"/>
<protein>
    <submittedName>
        <fullName evidence="2">Short-chain dehydrogenase/reductase (SDR) superfamily protein</fullName>
    </submittedName>
</protein>
<comment type="caution">
    <text evidence="2">The sequence shown here is derived from an EMBL/GenBank/DDBJ whole genome shotgun (WGS) entry which is preliminary data.</text>
</comment>
<proteinExistence type="inferred from homology"/>
<organism evidence="2 3">
    <name type="scientific">Mariprofundus ferrooxydans PV-1</name>
    <dbReference type="NCBI Taxonomy" id="314345"/>
    <lineage>
        <taxon>Bacteria</taxon>
        <taxon>Pseudomonadati</taxon>
        <taxon>Pseudomonadota</taxon>
        <taxon>Candidatius Mariprofundia</taxon>
        <taxon>Mariprofundales</taxon>
        <taxon>Mariprofundaceae</taxon>
        <taxon>Mariprofundus</taxon>
    </lineage>
</organism>
<dbReference type="GO" id="GO:0016616">
    <property type="term" value="F:oxidoreductase activity, acting on the CH-OH group of donors, NAD or NADP as acceptor"/>
    <property type="evidence" value="ECO:0007669"/>
    <property type="project" value="TreeGrafter"/>
</dbReference>
<dbReference type="Pfam" id="PF00106">
    <property type="entry name" value="adh_short"/>
    <property type="match status" value="1"/>
</dbReference>
<dbReference type="PRINTS" id="PR00080">
    <property type="entry name" value="SDRFAMILY"/>
</dbReference>
<dbReference type="AlphaFoldDB" id="Q0EVV2"/>
<comment type="similarity">
    <text evidence="1">Belongs to the short-chain dehydrogenases/reductases (SDR) family.</text>
</comment>
<dbReference type="Proteomes" id="UP000005297">
    <property type="component" value="Unassembled WGS sequence"/>
</dbReference>
<dbReference type="InterPro" id="IPR052184">
    <property type="entry name" value="SDR_enzymes"/>
</dbReference>
<dbReference type="CDD" id="cd05325">
    <property type="entry name" value="carb_red_sniffer_like_SDR_c"/>
    <property type="match status" value="1"/>
</dbReference>
<name>Q0EVV2_9PROT</name>
<evidence type="ECO:0000313" key="2">
    <source>
        <dbReference type="EMBL" id="EAU53404.1"/>
    </source>
</evidence>
<reference evidence="2 3" key="1">
    <citation type="submission" date="2006-09" db="EMBL/GenBank/DDBJ databases">
        <authorList>
            <person name="Emerson D."/>
            <person name="Ferriera S."/>
            <person name="Johnson J."/>
            <person name="Kravitz S."/>
            <person name="Halpern A."/>
            <person name="Remington K."/>
            <person name="Beeson K."/>
            <person name="Tran B."/>
            <person name="Rogers Y.-H."/>
            <person name="Friedman R."/>
            <person name="Venter J.C."/>
        </authorList>
    </citation>
    <scope>NUCLEOTIDE SEQUENCE [LARGE SCALE GENOMIC DNA]</scope>
    <source>
        <strain evidence="2 3">PV-1</strain>
    </source>
</reference>
<dbReference type="STRING" id="314344.AL013_08350"/>
<evidence type="ECO:0000313" key="3">
    <source>
        <dbReference type="Proteomes" id="UP000005297"/>
    </source>
</evidence>
<dbReference type="InterPro" id="IPR002347">
    <property type="entry name" value="SDR_fam"/>
</dbReference>